<reference evidence="6" key="1">
    <citation type="journal article" date="2016" name="Nat. Commun.">
        <title>Genome analysis of three Pneumocystis species reveals adaptation mechanisms to life exclusively in mammalian hosts.</title>
        <authorList>
            <person name="Ma L."/>
            <person name="Chen Z."/>
            <person name="Huang D.W."/>
            <person name="Kutty G."/>
            <person name="Ishihara M."/>
            <person name="Wang H."/>
            <person name="Abouelleil A."/>
            <person name="Bishop L."/>
            <person name="Davey E."/>
            <person name="Deng R."/>
            <person name="Deng X."/>
            <person name="Fan L."/>
            <person name="Fantoni G."/>
            <person name="Fitzgerald M."/>
            <person name="Gogineni E."/>
            <person name="Goldberg J.M."/>
            <person name="Handley G."/>
            <person name="Hu X."/>
            <person name="Huber C."/>
            <person name="Jiao X."/>
            <person name="Jones K."/>
            <person name="Levin J.Z."/>
            <person name="Liu Y."/>
            <person name="Macdonald P."/>
            <person name="Melnikov A."/>
            <person name="Raley C."/>
            <person name="Sassi M."/>
            <person name="Sherman B.T."/>
            <person name="Song X."/>
            <person name="Sykes S."/>
            <person name="Tran B."/>
            <person name="Walsh L."/>
            <person name="Xia Y."/>
            <person name="Yang J."/>
            <person name="Young S."/>
            <person name="Zeng Q."/>
            <person name="Zheng X."/>
            <person name="Stephens R."/>
            <person name="Nusbaum C."/>
            <person name="Birren B.W."/>
            <person name="Azadi P."/>
            <person name="Lempicki R.A."/>
            <person name="Cuomo C.A."/>
            <person name="Kovacs J.A."/>
        </authorList>
    </citation>
    <scope>NUCLEOTIDE SEQUENCE [LARGE SCALE GENOMIC DNA]</scope>
    <source>
        <strain evidence="6">RU7</strain>
    </source>
</reference>
<dbReference type="eggNOG" id="KOG4791">
    <property type="taxonomic scope" value="Eukaryota"/>
</dbReference>
<dbReference type="Gene3D" id="4.10.1000.10">
    <property type="entry name" value="Zinc finger, CCCH-type"/>
    <property type="match status" value="1"/>
</dbReference>
<evidence type="ECO:0000256" key="3">
    <source>
        <dbReference type="SAM" id="MobiDB-lite"/>
    </source>
</evidence>
<gene>
    <name evidence="5" type="ORF">T551_03631</name>
</gene>
<feature type="domain" description="C3H1-type" evidence="4">
    <location>
        <begin position="6"/>
        <end position="33"/>
    </location>
</feature>
<keyword evidence="1" id="KW-0479">Metal-binding</keyword>
<dbReference type="InterPro" id="IPR041686">
    <property type="entry name" value="Znf-CCCH_3"/>
</dbReference>
<dbReference type="Proteomes" id="UP000053447">
    <property type="component" value="Unassembled WGS sequence"/>
</dbReference>
<accession>A0A0W4ZCC1</accession>
<keyword evidence="1" id="KW-0862">Zinc</keyword>
<dbReference type="GO" id="GO:0008270">
    <property type="term" value="F:zinc ion binding"/>
    <property type="evidence" value="ECO:0007669"/>
    <property type="project" value="UniProtKB-KW"/>
</dbReference>
<feature type="region of interest" description="Disordered" evidence="3">
    <location>
        <begin position="325"/>
        <end position="345"/>
    </location>
</feature>
<keyword evidence="2" id="KW-0175">Coiled coil</keyword>
<evidence type="ECO:0000313" key="6">
    <source>
        <dbReference type="Proteomes" id="UP000053447"/>
    </source>
</evidence>
<comment type="caution">
    <text evidence="5">The sequence shown here is derived from an EMBL/GenBank/DDBJ whole genome shotgun (WGS) entry which is preliminary data.</text>
</comment>
<dbReference type="OrthoDB" id="5395350at2759"/>
<sequence length="393" mass="44263">MTELHADGRADCLFFMNNSCNKGDLCIYRHNLLARESRVQCTEFQARQTCSKVGCGDRHLTSYISGTYCYWETAPTGCTKAICPFKHHGYPGAGKQVLLNMSSGKAIESSVGSSVGVDLSQKNTSFGPSLETKQENQAVHLEGEPVIQENQDIKTHGLSSNLSEQRKRKLESVLPLSISKKQEKYPLKDKNMKTILQTSQNTECQFSAPTAPKSQRNVLQLKTGTKGAKGNHGRKQDKRNLANTHEKDNIEFRVRTLEEIREEKAAKLRQVEKNKETLEDQKDVSLKESSNILQTDISALKHSKKDINEKKKTIEHVKLEPQTFSSQENLKLKNSQSGNLKNEINSTLLPSSDDDLDFLNENEDKSIDINIIQNGNNGFEDDELAEFERELEM</sequence>
<dbReference type="RefSeq" id="XP_018227904.1">
    <property type="nucleotide sequence ID" value="XM_018375894.1"/>
</dbReference>
<keyword evidence="6" id="KW-1185">Reference proteome</keyword>
<dbReference type="STRING" id="1408657.A0A0W4ZCC1"/>
<evidence type="ECO:0000259" key="4">
    <source>
        <dbReference type="PROSITE" id="PS50103"/>
    </source>
</evidence>
<evidence type="ECO:0000313" key="5">
    <source>
        <dbReference type="EMBL" id="KTW26059.1"/>
    </source>
</evidence>
<dbReference type="AlphaFoldDB" id="A0A0W4ZCC1"/>
<dbReference type="Pfam" id="PF15663">
    <property type="entry name" value="zf-CCCH_3"/>
    <property type="match status" value="1"/>
</dbReference>
<dbReference type="EMBL" id="LFWA01000019">
    <property type="protein sequence ID" value="KTW26059.1"/>
    <property type="molecule type" value="Genomic_DNA"/>
</dbReference>
<dbReference type="GeneID" id="28942149"/>
<keyword evidence="1" id="KW-0863">Zinc-finger</keyword>
<dbReference type="VEuPathDB" id="FungiDB:T551_03631"/>
<name>A0A0W4ZCC1_PNEJ7</name>
<protein>
    <recommendedName>
        <fullName evidence="4">C3H1-type domain-containing protein</fullName>
    </recommendedName>
</protein>
<dbReference type="PROSITE" id="PS50103">
    <property type="entry name" value="ZF_C3H1"/>
    <property type="match status" value="1"/>
</dbReference>
<organism evidence="5 6">
    <name type="scientific">Pneumocystis jirovecii (strain RU7)</name>
    <name type="common">Human pneumocystis pneumonia agent</name>
    <dbReference type="NCBI Taxonomy" id="1408657"/>
    <lineage>
        <taxon>Eukaryota</taxon>
        <taxon>Fungi</taxon>
        <taxon>Dikarya</taxon>
        <taxon>Ascomycota</taxon>
        <taxon>Taphrinomycotina</taxon>
        <taxon>Pneumocystomycetes</taxon>
        <taxon>Pneumocystaceae</taxon>
        <taxon>Pneumocystis</taxon>
    </lineage>
</organism>
<feature type="zinc finger region" description="C3H1-type" evidence="1">
    <location>
        <begin position="6"/>
        <end position="33"/>
    </location>
</feature>
<evidence type="ECO:0000256" key="2">
    <source>
        <dbReference type="SAM" id="Coils"/>
    </source>
</evidence>
<feature type="region of interest" description="Disordered" evidence="3">
    <location>
        <begin position="223"/>
        <end position="247"/>
    </location>
</feature>
<feature type="compositionally biased region" description="Basic and acidic residues" evidence="3">
    <location>
        <begin position="238"/>
        <end position="247"/>
    </location>
</feature>
<dbReference type="InterPro" id="IPR000571">
    <property type="entry name" value="Znf_CCCH"/>
</dbReference>
<feature type="coiled-coil region" evidence="2">
    <location>
        <begin position="254"/>
        <end position="320"/>
    </location>
</feature>
<proteinExistence type="predicted"/>
<evidence type="ECO:0000256" key="1">
    <source>
        <dbReference type="PROSITE-ProRule" id="PRU00723"/>
    </source>
</evidence>